<dbReference type="GO" id="GO:0005737">
    <property type="term" value="C:cytoplasm"/>
    <property type="evidence" value="ECO:0000318"/>
    <property type="project" value="GO_Central"/>
</dbReference>
<sequence length="1467" mass="169147">MPRPNDKIDEDDSDTTILCVFLRRKKSFLDSLEKILTSTGNDRFIIQMFEDPNSAMYVPDRVCELIERYLTNERELHINELYQRIRTYEACFGPKKAKKIESIGTKILEQMEVKNLNPPVNQDEIKRLRKNLYILNSDSDTTAIPTDRLNELKEQIDSLKIFINDSKASVHTFHEDIIRKLYQTKHSLSISVESFLQESNGKASNAIAGYKSMEKKFKSENSKLQARYQSEIDQHVQNEMKYEKEILKMRQKYEILTQQSNTQQKEIETYKNKIMQLQNSNESKNQIINEKSQLEKEISQLKIDIKAKDTQIQKMLESQSNKNELDNSLQSALAKSRLLNTKRAEQVHKLKEALKSLSMEYENVSHELSLARADSELTDVKLNRVAQFENEKQKFLNRITELETEKDSLERKVNEFTNESIILKEDNERMRKMMKNSSLENLKTGNLINVIDQLNSKINENEAKIASQQNDIDNLKTQNDTLKLKYQIQEQKNKESNETIDKLKKELNDVNNEITENQKSISQLNSNSRKYDIQVNDLKSKLVESENKCKELDNALKEKEFTKTETDKELEKLKDENAQLKTKNKILQDDIESVKDDLNQKNSVLKDFLTADESQKSQNSKLMNEYVLLQRTAGTINAQLRSAQRDLKSKDQELEIAAKKVENLKERLKSKDDLTKQLKVNLDETSKRLNSLITQQTEMQQMVEEMKEENNLLRDKIGQANTNCAALQDQLTQESLEKDKMKKNIREMKEKQMSDYAKFEKKIENLQNENTQLNRKKSEDQNTIEKLQYTISKLEKDNQQKDDELQFEKEKFQREMKRKDDLIDFEREKSDKSFSRSQELLDIEKARMTQESSRLLQAKDSQIAALTKRLSDEEKHNQDLEEVIRDGANIVQLQLTEVIDKNNALKKDKQKLLNELTKANTLVEAIGAIMNTKEKEKLPIVIDEAKRKSNQNDEVKKLFGFTDNSDLVDDMRDVKKALKVLTERNTNLLSLFPNANDTNLVDAVKIHKKAVDDVSKLFPSPSVDDLANVVSDVVSKVNTATKILGVTKSDDLGLTLKQLIKQSKDLQKTNDKLLEVAGCKNIDEYNTAIKKYKANNEVLRKLLPGSKDPMGEMASIKGKYDKISAILGGDENAEDNAMMFNIIKPRIDEIQKILGGPSDRLIFRAKELAEAEPYKKKFVDIASKLGGEQNVKKAVDELIELKEMTDQLTGGNIKAIDKLRNYITEHRKLEEQHSQILDIVYDPYGDNISKAVENLKSDLKSAAELFEKLMAVLSGSEKPLFKFKFPLDPAVRDNLIVLIGQFKVETEETTRRINSILGEARKDGYVGTNIIEAVEFISHARMDEARDEATKSFQAEVSSLRENYEVIVKKSDDETKRYIKKIEDISATLDEQKTKSIEHEKEVLLKVEKANKAARTATSNLDKEKRIKEELIRIISDKPFDIEFLRANLSASEFKIIQTTSKSGFTN</sequence>
<feature type="coiled-coil region" evidence="1">
    <location>
        <begin position="1056"/>
        <end position="1102"/>
    </location>
</feature>
<dbReference type="InterPro" id="IPR034998">
    <property type="entry name" value="ANKLE1"/>
</dbReference>
<reference evidence="2" key="2">
    <citation type="journal article" date="2007" name="Science">
        <title>Draft genome sequence of the sexually transmitted pathogen Trichomonas vaginalis.</title>
        <authorList>
            <person name="Carlton J.M."/>
            <person name="Hirt R.P."/>
            <person name="Silva J.C."/>
            <person name="Delcher A.L."/>
            <person name="Schatz M."/>
            <person name="Zhao Q."/>
            <person name="Wortman J.R."/>
            <person name="Bidwell S.L."/>
            <person name="Alsmark U.C.M."/>
            <person name="Besteiro S."/>
            <person name="Sicheritz-Ponten T."/>
            <person name="Noel C.J."/>
            <person name="Dacks J.B."/>
            <person name="Foster P.G."/>
            <person name="Simillion C."/>
            <person name="Van de Peer Y."/>
            <person name="Miranda-Saavedra D."/>
            <person name="Barton G.J."/>
            <person name="Westrop G.D."/>
            <person name="Mueller S."/>
            <person name="Dessi D."/>
            <person name="Fiori P.L."/>
            <person name="Ren Q."/>
            <person name="Paulsen I."/>
            <person name="Zhang H."/>
            <person name="Bastida-Corcuera F.D."/>
            <person name="Simoes-Barbosa A."/>
            <person name="Brown M.T."/>
            <person name="Hayes R.D."/>
            <person name="Mukherjee M."/>
            <person name="Okumura C.Y."/>
            <person name="Schneider R."/>
            <person name="Smith A.J."/>
            <person name="Vanacova S."/>
            <person name="Villalvazo M."/>
            <person name="Haas B.J."/>
            <person name="Pertea M."/>
            <person name="Feldblyum T.V."/>
            <person name="Utterback T.R."/>
            <person name="Shu C.L."/>
            <person name="Osoegawa K."/>
            <person name="de Jong P.J."/>
            <person name="Hrdy I."/>
            <person name="Horvathova L."/>
            <person name="Zubacova Z."/>
            <person name="Dolezal P."/>
            <person name="Malik S.B."/>
            <person name="Logsdon J.M. Jr."/>
            <person name="Henze K."/>
            <person name="Gupta A."/>
            <person name="Wang C.C."/>
            <person name="Dunne R.L."/>
            <person name="Upcroft J.A."/>
            <person name="Upcroft P."/>
            <person name="White O."/>
            <person name="Salzberg S.L."/>
            <person name="Tang P."/>
            <person name="Chiu C.-H."/>
            <person name="Lee Y.-S."/>
            <person name="Embley T.M."/>
            <person name="Coombs G.H."/>
            <person name="Mottram J.C."/>
            <person name="Tachezy J."/>
            <person name="Fraser-Liggett C.M."/>
            <person name="Johnson P.J."/>
        </authorList>
    </citation>
    <scope>NUCLEOTIDE SEQUENCE [LARGE SCALE GENOMIC DNA]</scope>
    <source>
        <strain evidence="2">G3</strain>
    </source>
</reference>
<protein>
    <submittedName>
        <fullName evidence="2">Uncharacterized protein</fullName>
    </submittedName>
</protein>
<keyword evidence="1" id="KW-0175">Coiled coil</keyword>
<dbReference type="Proteomes" id="UP000001542">
    <property type="component" value="Unassembled WGS sequence"/>
</dbReference>
<dbReference type="Gene3D" id="1.10.287.1490">
    <property type="match status" value="1"/>
</dbReference>
<dbReference type="GO" id="GO:0004520">
    <property type="term" value="F:DNA endonuclease activity"/>
    <property type="evidence" value="ECO:0000318"/>
    <property type="project" value="GO_Central"/>
</dbReference>
<proteinExistence type="predicted"/>
<gene>
    <name evidence="2" type="ORF">TVAG_074260</name>
</gene>
<dbReference type="SUPFAM" id="SSF57997">
    <property type="entry name" value="Tropomyosin"/>
    <property type="match status" value="1"/>
</dbReference>
<feature type="coiled-coil region" evidence="1">
    <location>
        <begin position="640"/>
        <end position="829"/>
    </location>
</feature>
<organism evidence="2 3">
    <name type="scientific">Trichomonas vaginalis (strain ATCC PRA-98 / G3)</name>
    <dbReference type="NCBI Taxonomy" id="412133"/>
    <lineage>
        <taxon>Eukaryota</taxon>
        <taxon>Metamonada</taxon>
        <taxon>Parabasalia</taxon>
        <taxon>Trichomonadida</taxon>
        <taxon>Trichomonadidae</taxon>
        <taxon>Trichomonas</taxon>
    </lineage>
</organism>
<evidence type="ECO:0000313" key="3">
    <source>
        <dbReference type="Proteomes" id="UP000001542"/>
    </source>
</evidence>
<reference evidence="2" key="1">
    <citation type="submission" date="2006-10" db="EMBL/GenBank/DDBJ databases">
        <authorList>
            <person name="Amadeo P."/>
            <person name="Zhao Q."/>
            <person name="Wortman J."/>
            <person name="Fraser-Liggett C."/>
            <person name="Carlton J."/>
        </authorList>
    </citation>
    <scope>NUCLEOTIDE SEQUENCE</scope>
    <source>
        <strain evidence="2">G3</strain>
    </source>
</reference>
<feature type="coiled-coil region" evidence="1">
    <location>
        <begin position="239"/>
        <end position="311"/>
    </location>
</feature>
<dbReference type="VEuPathDB" id="TrichDB:TVAG_074260"/>
<dbReference type="eggNOG" id="ENOG502T2TD">
    <property type="taxonomic scope" value="Eukaryota"/>
</dbReference>
<dbReference type="KEGG" id="tva:4750254"/>
<evidence type="ECO:0000313" key="2">
    <source>
        <dbReference type="EMBL" id="EAX92543.1"/>
    </source>
</evidence>
<feature type="coiled-coil region" evidence="1">
    <location>
        <begin position="1212"/>
        <end position="1272"/>
    </location>
</feature>
<evidence type="ECO:0000256" key="1">
    <source>
        <dbReference type="SAM" id="Coils"/>
    </source>
</evidence>
<dbReference type="RefSeq" id="XP_001305473.1">
    <property type="nucleotide sequence ID" value="XM_001305472.1"/>
</dbReference>
<keyword evidence="3" id="KW-1185">Reference proteome</keyword>
<dbReference type="GO" id="GO:0000712">
    <property type="term" value="P:resolution of meiotic recombination intermediates"/>
    <property type="evidence" value="ECO:0000318"/>
    <property type="project" value="GO_Central"/>
</dbReference>
<dbReference type="PANTHER" id="PTHR46427">
    <property type="entry name" value="ANKYRIN REPEAT AND LEM DOMAIN-CONTAINING PROTEIN 1"/>
    <property type="match status" value="1"/>
</dbReference>
<feature type="coiled-coil region" evidence="1">
    <location>
        <begin position="863"/>
        <end position="922"/>
    </location>
</feature>
<feature type="coiled-coil region" evidence="1">
    <location>
        <begin position="347"/>
        <end position="426"/>
    </location>
</feature>
<dbReference type="EMBL" id="DS113961">
    <property type="protein sequence ID" value="EAX92543.1"/>
    <property type="molecule type" value="Genomic_DNA"/>
</dbReference>
<dbReference type="OrthoDB" id="2441647at2759"/>
<dbReference type="GO" id="GO:0000724">
    <property type="term" value="P:double-strand break repair via homologous recombination"/>
    <property type="evidence" value="ECO:0000318"/>
    <property type="project" value="GO_Central"/>
</dbReference>
<dbReference type="OMA" id="ISHARMD"/>
<dbReference type="PANTHER" id="PTHR46427:SF1">
    <property type="entry name" value="ANKYRIN REPEAT AND LEM DOMAIN-CONTAINING PROTEIN 1"/>
    <property type="match status" value="1"/>
</dbReference>
<name>A2FRC3_TRIV3</name>
<accession>A2FRC3</accession>
<feature type="coiled-coil region" evidence="1">
    <location>
        <begin position="451"/>
        <end position="597"/>
    </location>
</feature>
<dbReference type="GO" id="GO:0005654">
    <property type="term" value="C:nucleoplasm"/>
    <property type="evidence" value="ECO:0000318"/>
    <property type="project" value="GO_Central"/>
</dbReference>
<dbReference type="VEuPathDB" id="TrichDB:TVAGG3_0735620"/>
<dbReference type="SMR" id="A2FRC3"/>
<dbReference type="InParanoid" id="A2FRC3"/>